<dbReference type="CDD" id="cd00090">
    <property type="entry name" value="HTH_ARSR"/>
    <property type="match status" value="1"/>
</dbReference>
<reference evidence="5 6" key="1">
    <citation type="submission" date="2020-09" db="EMBL/GenBank/DDBJ databases">
        <title>Novel species in genus Gordonia.</title>
        <authorList>
            <person name="Zhang G."/>
        </authorList>
    </citation>
    <scope>NUCLEOTIDE SEQUENCE [LARGE SCALE GENOMIC DNA]</scope>
    <source>
        <strain evidence="5 6">ON-33</strain>
    </source>
</reference>
<dbReference type="Proteomes" id="UP000602395">
    <property type="component" value="Unassembled WGS sequence"/>
</dbReference>
<dbReference type="InterPro" id="IPR036388">
    <property type="entry name" value="WH-like_DNA-bd_sf"/>
</dbReference>
<evidence type="ECO:0000256" key="1">
    <source>
        <dbReference type="ARBA" id="ARBA00023015"/>
    </source>
</evidence>
<dbReference type="RefSeq" id="WP_190266964.1">
    <property type="nucleotide sequence ID" value="NZ_BAABAD010000004.1"/>
</dbReference>
<sequence length="224" mass="25568">MTSYGQFCPVAKAMELLDERWTILVVRELLLGSRHFNELRRGVPKMSPALLTKRLRGLERAGVVRRSEVGGRSVYTLTDKGEELTEVVTALSAWGTRWIGELGDADLDPHLLMWDIHRTVPIDRWPRRRTMVEFDFRDVIGKEGSWWLVVSDGEAQVCDVNPGYDIDATVVTDLRTLTEVWRGDIDWRTALREDRITVLAQADVRRDVPEWIGQSMASAIPRPA</sequence>
<comment type="caution">
    <text evidence="5">The sequence shown here is derived from an EMBL/GenBank/DDBJ whole genome shotgun (WGS) entry which is preliminary data.</text>
</comment>
<dbReference type="InterPro" id="IPR002577">
    <property type="entry name" value="HTH_HxlR"/>
</dbReference>
<name>A0ABR7WBS5_9ACTN</name>
<dbReference type="InterPro" id="IPR011991">
    <property type="entry name" value="ArsR-like_HTH"/>
</dbReference>
<evidence type="ECO:0000313" key="6">
    <source>
        <dbReference type="Proteomes" id="UP000602395"/>
    </source>
</evidence>
<dbReference type="PANTHER" id="PTHR33204">
    <property type="entry name" value="TRANSCRIPTIONAL REGULATOR, MARR FAMILY"/>
    <property type="match status" value="1"/>
</dbReference>
<dbReference type="Pfam" id="PF01638">
    <property type="entry name" value="HxlR"/>
    <property type="match status" value="1"/>
</dbReference>
<evidence type="ECO:0000256" key="2">
    <source>
        <dbReference type="ARBA" id="ARBA00023125"/>
    </source>
</evidence>
<proteinExistence type="predicted"/>
<organism evidence="5 6">
    <name type="scientific">Gordonia hankookensis</name>
    <dbReference type="NCBI Taxonomy" id="589403"/>
    <lineage>
        <taxon>Bacteria</taxon>
        <taxon>Bacillati</taxon>
        <taxon>Actinomycetota</taxon>
        <taxon>Actinomycetes</taxon>
        <taxon>Mycobacteriales</taxon>
        <taxon>Gordoniaceae</taxon>
        <taxon>Gordonia</taxon>
    </lineage>
</organism>
<evidence type="ECO:0000313" key="5">
    <source>
        <dbReference type="EMBL" id="MBD1320254.1"/>
    </source>
</evidence>
<keyword evidence="1" id="KW-0805">Transcription regulation</keyword>
<keyword evidence="6" id="KW-1185">Reference proteome</keyword>
<dbReference type="InterPro" id="IPR036390">
    <property type="entry name" value="WH_DNA-bd_sf"/>
</dbReference>
<accession>A0ABR7WBS5</accession>
<evidence type="ECO:0000256" key="3">
    <source>
        <dbReference type="ARBA" id="ARBA00023163"/>
    </source>
</evidence>
<evidence type="ECO:0000259" key="4">
    <source>
        <dbReference type="PROSITE" id="PS51118"/>
    </source>
</evidence>
<keyword evidence="3" id="KW-0804">Transcription</keyword>
<feature type="domain" description="HTH hxlR-type" evidence="4">
    <location>
        <begin position="8"/>
        <end position="103"/>
    </location>
</feature>
<dbReference type="PROSITE" id="PS51118">
    <property type="entry name" value="HTH_HXLR"/>
    <property type="match status" value="1"/>
</dbReference>
<protein>
    <submittedName>
        <fullName evidence="5">Helix-turn-helix transcriptional regulator</fullName>
    </submittedName>
</protein>
<dbReference type="EMBL" id="JACWMS010000002">
    <property type="protein sequence ID" value="MBD1320254.1"/>
    <property type="molecule type" value="Genomic_DNA"/>
</dbReference>
<dbReference type="PANTHER" id="PTHR33204:SF18">
    <property type="entry name" value="TRANSCRIPTIONAL REGULATORY PROTEIN"/>
    <property type="match status" value="1"/>
</dbReference>
<dbReference type="SUPFAM" id="SSF46785">
    <property type="entry name" value="Winged helix' DNA-binding domain"/>
    <property type="match status" value="1"/>
</dbReference>
<dbReference type="Gene3D" id="1.10.10.10">
    <property type="entry name" value="Winged helix-like DNA-binding domain superfamily/Winged helix DNA-binding domain"/>
    <property type="match status" value="1"/>
</dbReference>
<gene>
    <name evidence="5" type="ORF">IDF66_11725</name>
</gene>
<keyword evidence="2" id="KW-0238">DNA-binding</keyword>
<dbReference type="InterPro" id="IPR036527">
    <property type="entry name" value="SCP2_sterol-bd_dom_sf"/>
</dbReference>
<dbReference type="SUPFAM" id="SSF55718">
    <property type="entry name" value="SCP-like"/>
    <property type="match status" value="1"/>
</dbReference>